<organism evidence="1 2">
    <name type="scientific">Allacma fusca</name>
    <dbReference type="NCBI Taxonomy" id="39272"/>
    <lineage>
        <taxon>Eukaryota</taxon>
        <taxon>Metazoa</taxon>
        <taxon>Ecdysozoa</taxon>
        <taxon>Arthropoda</taxon>
        <taxon>Hexapoda</taxon>
        <taxon>Collembola</taxon>
        <taxon>Symphypleona</taxon>
        <taxon>Sminthuridae</taxon>
        <taxon>Allacma</taxon>
    </lineage>
</organism>
<dbReference type="AlphaFoldDB" id="A0A8J2J0Y5"/>
<keyword evidence="2" id="KW-1185">Reference proteome</keyword>
<name>A0A8J2J0Y5_9HEXA</name>
<protein>
    <submittedName>
        <fullName evidence="1">Uncharacterized protein</fullName>
    </submittedName>
</protein>
<evidence type="ECO:0000313" key="1">
    <source>
        <dbReference type="EMBL" id="CAG7651714.1"/>
    </source>
</evidence>
<reference evidence="1" key="1">
    <citation type="submission" date="2021-06" db="EMBL/GenBank/DDBJ databases">
        <authorList>
            <person name="Hodson N. C."/>
            <person name="Mongue J. A."/>
            <person name="Jaron S. K."/>
        </authorList>
    </citation>
    <scope>NUCLEOTIDE SEQUENCE</scope>
</reference>
<comment type="caution">
    <text evidence="1">The sequence shown here is derived from an EMBL/GenBank/DDBJ whole genome shotgun (WGS) entry which is preliminary data.</text>
</comment>
<dbReference type="Proteomes" id="UP000708208">
    <property type="component" value="Unassembled WGS sequence"/>
</dbReference>
<accession>A0A8J2J0Y5</accession>
<gene>
    <name evidence="1" type="ORF">AFUS01_LOCUS773</name>
</gene>
<proteinExistence type="predicted"/>
<sequence>MDPKKVPIQRRLRFNEDDPRLLQHSSSSRQTTVEEFYGYDFMKSRRTYYTIHRDCSRHLLPPPESPNRHAQVHQLTHEKKLKTTLRTTHHLPGL</sequence>
<evidence type="ECO:0000313" key="2">
    <source>
        <dbReference type="Proteomes" id="UP000708208"/>
    </source>
</evidence>
<dbReference type="EMBL" id="CAJVCH010004109">
    <property type="protein sequence ID" value="CAG7651714.1"/>
    <property type="molecule type" value="Genomic_DNA"/>
</dbReference>